<organism evidence="1 2">
    <name type="scientific">Candidatus Thiothrix singaporensis</name>
    <dbReference type="NCBI Taxonomy" id="2799669"/>
    <lineage>
        <taxon>Bacteria</taxon>
        <taxon>Pseudomonadati</taxon>
        <taxon>Pseudomonadota</taxon>
        <taxon>Gammaproteobacteria</taxon>
        <taxon>Thiotrichales</taxon>
        <taxon>Thiotrichaceae</taxon>
        <taxon>Thiothrix</taxon>
    </lineage>
</organism>
<name>A0A7L6ASN4_9GAMM</name>
<protein>
    <submittedName>
        <fullName evidence="1">Uncharacterized protein</fullName>
    </submittedName>
</protein>
<sequence length="112" mass="12897">MKRNTLPSWYPAACHTDNLYWSVQGWLDALSSRSYLIRSETEGTLDMTYLDAVIQGNAEIPDFQSVKMQFPVDVREPDEVLLRRFMVELDKVRKQPYSPEGVVSVKGLQSKK</sequence>
<dbReference type="Proteomes" id="UP000510621">
    <property type="component" value="Chromosome"/>
</dbReference>
<dbReference type="AlphaFoldDB" id="A0A7L6ASN4"/>
<dbReference type="EMBL" id="CP059265">
    <property type="protein sequence ID" value="QLQ32093.1"/>
    <property type="molecule type" value="Genomic_DNA"/>
</dbReference>
<evidence type="ECO:0000313" key="1">
    <source>
        <dbReference type="EMBL" id="QLQ32093.1"/>
    </source>
</evidence>
<accession>A0A7L6ASN4</accession>
<keyword evidence="2" id="KW-1185">Reference proteome</keyword>
<gene>
    <name evidence="1" type="ORF">HZT40_11390</name>
</gene>
<reference evidence="1" key="1">
    <citation type="submission" date="2020-06" db="EMBL/GenBank/DDBJ databases">
        <title>Analysis procedures for assessing recovery of high quality, complete, closed genomes from Nanopore long read metagenome sequencing.</title>
        <authorList>
            <person name="Bessarab I."/>
            <person name="Arumugam K."/>
            <person name="Haryono M."/>
            <person name="Liu X."/>
            <person name="Roy S."/>
            <person name="Zuniga-Montanez R.E."/>
            <person name="Qiu G."/>
            <person name="Drautz-Moses D.I."/>
            <person name="Law Y.Y."/>
            <person name="Wuertz S."/>
            <person name="Lauro F.M."/>
            <person name="Huson D.H."/>
            <person name="Williams R.B."/>
        </authorList>
    </citation>
    <scope>NUCLEOTIDE SEQUENCE [LARGE SCALE GENOMIC DNA]</scope>
    <source>
        <strain evidence="1">SSD2</strain>
    </source>
</reference>
<evidence type="ECO:0000313" key="2">
    <source>
        <dbReference type="Proteomes" id="UP000510621"/>
    </source>
</evidence>
<proteinExistence type="predicted"/>
<dbReference type="KEGG" id="this:HZT40_11390"/>